<reference evidence="3" key="1">
    <citation type="journal article" date="2015" name="Genome Announc.">
        <title>Draft genome sequence of Talaromyces cellulolyticus strain Y-94, a source of lignocellulosic biomass-degrading enzymes.</title>
        <authorList>
            <person name="Fujii T."/>
            <person name="Koike H."/>
            <person name="Sawayama S."/>
            <person name="Yano S."/>
            <person name="Inoue H."/>
        </authorList>
    </citation>
    <scope>NUCLEOTIDE SEQUENCE [LARGE SCALE GENOMIC DNA]</scope>
    <source>
        <strain evidence="3">Y-94</strain>
    </source>
</reference>
<evidence type="ECO:0000313" key="2">
    <source>
        <dbReference type="EMBL" id="GAM38667.1"/>
    </source>
</evidence>
<feature type="region of interest" description="Disordered" evidence="1">
    <location>
        <begin position="1"/>
        <end position="56"/>
    </location>
</feature>
<protein>
    <submittedName>
        <fullName evidence="2">Uncharacterized protein</fullName>
    </submittedName>
</protein>
<name>A0A6V8HB55_TALPI</name>
<feature type="compositionally biased region" description="Polar residues" evidence="1">
    <location>
        <begin position="45"/>
        <end position="56"/>
    </location>
</feature>
<dbReference type="Proteomes" id="UP000053095">
    <property type="component" value="Unassembled WGS sequence"/>
</dbReference>
<evidence type="ECO:0000256" key="1">
    <source>
        <dbReference type="SAM" id="MobiDB-lite"/>
    </source>
</evidence>
<dbReference type="AlphaFoldDB" id="A0A6V8HB55"/>
<feature type="compositionally biased region" description="Low complexity" evidence="1">
    <location>
        <begin position="33"/>
        <end position="43"/>
    </location>
</feature>
<organism evidence="2 3">
    <name type="scientific">Talaromyces pinophilus</name>
    <name type="common">Penicillium pinophilum</name>
    <dbReference type="NCBI Taxonomy" id="128442"/>
    <lineage>
        <taxon>Eukaryota</taxon>
        <taxon>Fungi</taxon>
        <taxon>Dikarya</taxon>
        <taxon>Ascomycota</taxon>
        <taxon>Pezizomycotina</taxon>
        <taxon>Eurotiomycetes</taxon>
        <taxon>Eurotiomycetidae</taxon>
        <taxon>Eurotiales</taxon>
        <taxon>Trichocomaceae</taxon>
        <taxon>Talaromyces</taxon>
        <taxon>Talaromyces sect. Talaromyces</taxon>
    </lineage>
</organism>
<gene>
    <name evidence="2" type="ORF">TCE0_033f09575</name>
</gene>
<evidence type="ECO:0000313" key="3">
    <source>
        <dbReference type="Proteomes" id="UP000053095"/>
    </source>
</evidence>
<feature type="compositionally biased region" description="Polar residues" evidence="1">
    <location>
        <begin position="1"/>
        <end position="19"/>
    </location>
</feature>
<sequence length="153" mass="16316">MEEHSQSSSLPEGPNQQHPFHQEPSDSHPPPSQSSQTYTQAPSGTGASAQSATVTTENMDPIAYEAAFADDMQALPTDVAVADERDFSLVGSWAAGVDPHTALIENDPILSSIHRVGPVVDFARNNAEATDRNGSENTDEAVGILRANLHRKV</sequence>
<proteinExistence type="predicted"/>
<comment type="caution">
    <text evidence="2">The sequence shown here is derived from an EMBL/GenBank/DDBJ whole genome shotgun (WGS) entry which is preliminary data.</text>
</comment>
<dbReference type="EMBL" id="DF933829">
    <property type="protein sequence ID" value="GAM38667.1"/>
    <property type="molecule type" value="Genomic_DNA"/>
</dbReference>
<accession>A0A6V8HB55</accession>
<keyword evidence="3" id="KW-1185">Reference proteome</keyword>